<evidence type="ECO:0000313" key="2">
    <source>
        <dbReference type="EMBL" id="KAJ1364800.1"/>
    </source>
</evidence>
<accession>A0AAD5MUC7</accession>
<reference evidence="2" key="1">
    <citation type="submission" date="2021-06" db="EMBL/GenBank/DDBJ databases">
        <title>Parelaphostrongylus tenuis whole genome reference sequence.</title>
        <authorList>
            <person name="Garwood T.J."/>
            <person name="Larsen P.A."/>
            <person name="Fountain-Jones N.M."/>
            <person name="Garbe J.R."/>
            <person name="Macchietto M.G."/>
            <person name="Kania S.A."/>
            <person name="Gerhold R.W."/>
            <person name="Richards J.E."/>
            <person name="Wolf T.M."/>
        </authorList>
    </citation>
    <scope>NUCLEOTIDE SEQUENCE</scope>
    <source>
        <strain evidence="2">MNPRO001-30</strain>
        <tissue evidence="2">Meninges</tissue>
    </source>
</reference>
<keyword evidence="1" id="KW-1133">Transmembrane helix</keyword>
<protein>
    <submittedName>
        <fullName evidence="2">Uncharacterized protein</fullName>
    </submittedName>
</protein>
<dbReference type="EMBL" id="JAHQIW010005072">
    <property type="protein sequence ID" value="KAJ1364800.1"/>
    <property type="molecule type" value="Genomic_DNA"/>
</dbReference>
<comment type="caution">
    <text evidence="2">The sequence shown here is derived from an EMBL/GenBank/DDBJ whole genome shotgun (WGS) entry which is preliminary data.</text>
</comment>
<keyword evidence="1" id="KW-0812">Transmembrane</keyword>
<organism evidence="2 3">
    <name type="scientific">Parelaphostrongylus tenuis</name>
    <name type="common">Meningeal worm</name>
    <dbReference type="NCBI Taxonomy" id="148309"/>
    <lineage>
        <taxon>Eukaryota</taxon>
        <taxon>Metazoa</taxon>
        <taxon>Ecdysozoa</taxon>
        <taxon>Nematoda</taxon>
        <taxon>Chromadorea</taxon>
        <taxon>Rhabditida</taxon>
        <taxon>Rhabditina</taxon>
        <taxon>Rhabditomorpha</taxon>
        <taxon>Strongyloidea</taxon>
        <taxon>Metastrongylidae</taxon>
        <taxon>Parelaphostrongylus</taxon>
    </lineage>
</organism>
<dbReference type="AlphaFoldDB" id="A0AAD5MUC7"/>
<keyword evidence="1" id="KW-0472">Membrane</keyword>
<evidence type="ECO:0000313" key="3">
    <source>
        <dbReference type="Proteomes" id="UP001196413"/>
    </source>
</evidence>
<evidence type="ECO:0000256" key="1">
    <source>
        <dbReference type="SAM" id="Phobius"/>
    </source>
</evidence>
<feature type="transmembrane region" description="Helical" evidence="1">
    <location>
        <begin position="6"/>
        <end position="24"/>
    </location>
</feature>
<gene>
    <name evidence="2" type="ORF">KIN20_024972</name>
</gene>
<keyword evidence="3" id="KW-1185">Reference proteome</keyword>
<proteinExistence type="predicted"/>
<sequence>MLEYFLFILICVCIQRFLLLLILPKHNIVFYYKKNTPLNRYEHSVQAAFSSGTRMTKLSHRLAIPSVRFQHSQSGTKAETALNSMESDAFMRCEQVQFETSDGTVSMWKLCFKTQCRLDQPSVLCWLFMDLRDLIKTSNM</sequence>
<dbReference type="Proteomes" id="UP001196413">
    <property type="component" value="Unassembled WGS sequence"/>
</dbReference>
<name>A0AAD5MUC7_PARTN</name>